<evidence type="ECO:0000256" key="1">
    <source>
        <dbReference type="SAM" id="SignalP"/>
    </source>
</evidence>
<evidence type="ECO:0000313" key="3">
    <source>
        <dbReference type="Proteomes" id="UP000030111"/>
    </source>
</evidence>
<evidence type="ECO:0008006" key="4">
    <source>
        <dbReference type="Google" id="ProtNLM"/>
    </source>
</evidence>
<protein>
    <recommendedName>
        <fullName evidence="4">Outer membrane protein beta-barrel domain-containing protein</fullName>
    </recommendedName>
</protein>
<organism evidence="2 3">
    <name type="scientific">Flavobacterium subsaxonicum WB 4.1-42 = DSM 21790</name>
    <dbReference type="NCBI Taxonomy" id="1121898"/>
    <lineage>
        <taxon>Bacteria</taxon>
        <taxon>Pseudomonadati</taxon>
        <taxon>Bacteroidota</taxon>
        <taxon>Flavobacteriia</taxon>
        <taxon>Flavobacteriales</taxon>
        <taxon>Flavobacteriaceae</taxon>
        <taxon>Flavobacterium</taxon>
    </lineage>
</organism>
<dbReference type="OrthoDB" id="921445at2"/>
<keyword evidence="3" id="KW-1185">Reference proteome</keyword>
<dbReference type="eggNOG" id="COG3468">
    <property type="taxonomic scope" value="Bacteria"/>
</dbReference>
<dbReference type="EMBL" id="JRLY01000007">
    <property type="protein sequence ID" value="KGO93093.1"/>
    <property type="molecule type" value="Genomic_DNA"/>
</dbReference>
<keyword evidence="1" id="KW-0732">Signal</keyword>
<dbReference type="AlphaFoldDB" id="A0A0A2MNQ6"/>
<proteinExistence type="predicted"/>
<gene>
    <name evidence="2" type="ORF">Q766_10810</name>
</gene>
<evidence type="ECO:0000313" key="2">
    <source>
        <dbReference type="EMBL" id="KGO93093.1"/>
    </source>
</evidence>
<reference evidence="2 3" key="1">
    <citation type="submission" date="2013-09" db="EMBL/GenBank/DDBJ databases">
        <authorList>
            <person name="Zeng Z."/>
            <person name="Chen C."/>
        </authorList>
    </citation>
    <scope>NUCLEOTIDE SEQUENCE [LARGE SCALE GENOMIC DNA]</scope>
    <source>
        <strain evidence="2 3">WB 4.1-42</strain>
    </source>
</reference>
<dbReference type="Proteomes" id="UP000030111">
    <property type="component" value="Unassembled WGS sequence"/>
</dbReference>
<feature type="signal peptide" evidence="1">
    <location>
        <begin position="1"/>
        <end position="18"/>
    </location>
</feature>
<dbReference type="RefSeq" id="WP_026992878.1">
    <property type="nucleotide sequence ID" value="NZ_JRLY01000007.1"/>
</dbReference>
<comment type="caution">
    <text evidence="2">The sequence shown here is derived from an EMBL/GenBank/DDBJ whole genome shotgun (WGS) entry which is preliminary data.</text>
</comment>
<accession>A0A0A2MNQ6</accession>
<feature type="chain" id="PRO_5001991730" description="Outer membrane protein beta-barrel domain-containing protein" evidence="1">
    <location>
        <begin position="19"/>
        <end position="400"/>
    </location>
</feature>
<sequence>MKQAITLLLLFTAFLGFSQNSYQPGYFVSNDGTTTNCLIRNIGWKDSPTEFDYKLTEAAETQKANIKIVQKFNVSGYEFRRFTTDIDRSGNDVSRMSIKEAPEFIRETLFLKVLVDGKATLLHYEDSNLVRYFVSTDDNATAQQLVYKQYESDGKVGYNNKFRGQLFDIMKDKFKDPERFKSIRYSKDPLVKLFLEYNGGSGQEVSNLSASQNKSVINFKITPGVNFTSLDAMRRDGAGQKFDFDGKAIFRIGAEIELQLPFNNNKWALFVDPNYSQYKNKGTLKNYKWNADFKYLEVPAGVRHYMYLNKNSKLFIDAMYVLALNVGTSQISYNYLSDGQQYANPFDVTKTSYAAIGAGFSYSRYSAEVRLNLNRGILHNYVLVKSEYSSVSFILGYKLF</sequence>
<name>A0A0A2MNQ6_9FLAO</name>
<dbReference type="STRING" id="1121898.GCA_000422725_02529"/>